<reference evidence="1" key="2">
    <citation type="submission" date="2015-06" db="UniProtKB">
        <authorList>
            <consortium name="EnsemblMetazoa"/>
        </authorList>
    </citation>
    <scope>IDENTIFICATION</scope>
</reference>
<accession>T1K6B2</accession>
<dbReference type="EMBL" id="CAEY01001594">
    <property type="status" value="NOT_ANNOTATED_CDS"/>
    <property type="molecule type" value="Genomic_DNA"/>
</dbReference>
<organism evidence="1 2">
    <name type="scientific">Tetranychus urticae</name>
    <name type="common">Two-spotted spider mite</name>
    <dbReference type="NCBI Taxonomy" id="32264"/>
    <lineage>
        <taxon>Eukaryota</taxon>
        <taxon>Metazoa</taxon>
        <taxon>Ecdysozoa</taxon>
        <taxon>Arthropoda</taxon>
        <taxon>Chelicerata</taxon>
        <taxon>Arachnida</taxon>
        <taxon>Acari</taxon>
        <taxon>Acariformes</taxon>
        <taxon>Trombidiformes</taxon>
        <taxon>Prostigmata</taxon>
        <taxon>Eleutherengona</taxon>
        <taxon>Raphignathae</taxon>
        <taxon>Tetranychoidea</taxon>
        <taxon>Tetranychidae</taxon>
        <taxon>Tetranychus</taxon>
    </lineage>
</organism>
<dbReference type="HOGENOM" id="CLU_1436150_0_0_1"/>
<name>T1K6B2_TETUR</name>
<evidence type="ECO:0000313" key="2">
    <source>
        <dbReference type="Proteomes" id="UP000015104"/>
    </source>
</evidence>
<dbReference type="Proteomes" id="UP000015104">
    <property type="component" value="Unassembled WGS sequence"/>
</dbReference>
<sequence length="189" mass="21902">MSELSQVSKSDISDSLFPYPGLKDSKFDCGPIIEPFKGSFDDEKFETWIHEWEMAAIKNDWPASGWIFSVGIHLEGAALKAYASIVSRNDDWENFRESMIARFDSISPVVAFLRLRYCKSTGIDKYFKDCKWFAQHAGFTERQAVQIMIENLDFEFKRQLGHLNIETFPVFHEKLKSLENNLKNKSNQV</sequence>
<keyword evidence="2" id="KW-1185">Reference proteome</keyword>
<protein>
    <submittedName>
        <fullName evidence="1">Uncharacterized protein</fullName>
    </submittedName>
</protein>
<reference evidence="2" key="1">
    <citation type="submission" date="2011-08" db="EMBL/GenBank/DDBJ databases">
        <authorList>
            <person name="Rombauts S."/>
        </authorList>
    </citation>
    <scope>NUCLEOTIDE SEQUENCE</scope>
    <source>
        <strain evidence="2">London</strain>
    </source>
</reference>
<dbReference type="AlphaFoldDB" id="T1K6B2"/>
<dbReference type="EnsemblMetazoa" id="tetur05g09260.1">
    <property type="protein sequence ID" value="tetur05g09260.1"/>
    <property type="gene ID" value="tetur05g09260"/>
</dbReference>
<proteinExistence type="predicted"/>
<evidence type="ECO:0000313" key="1">
    <source>
        <dbReference type="EnsemblMetazoa" id="tetur05g09260.1"/>
    </source>
</evidence>